<protein>
    <submittedName>
        <fullName evidence="6">Efflux RND transporter periplasmic adaptor subunit</fullName>
    </submittedName>
</protein>
<sequence length="372" mass="38312">MPRLRLVSARRIALLSPLVLSLLACGGKPEAGSEDSSPQADAQGRIVLTEVQLKNLGITQVAATAATVVPITGLPAHITAPLAASTEVTVPYAGVVTQVLVDEGSQVQRGQPMLRVQSRELVTLQAELARARAEAGVAQQQARRDAVLFKEGLIAQARTQESRARAAIARASVAQASLQLTQLRPSTRGAPGEFELLAPQAGRVLHRAVKPGQALDALASAFTLVTGESLDVEFNIPLALRDAVQPGLAVELPAGARAKVMAVGGDADAGAQGLRVRAQVQAASALLPGQQLEASLHLPAPTAAVTVPASALLQQGERHVLYVRQGQAWHGVVVHLLGGDARSAVVVGEGVHAGVNVAASGGNLLKTLAPVE</sequence>
<dbReference type="PROSITE" id="PS51257">
    <property type="entry name" value="PROKAR_LIPOPROTEIN"/>
    <property type="match status" value="1"/>
</dbReference>
<dbReference type="PANTHER" id="PTHR30097">
    <property type="entry name" value="CATION EFFLUX SYSTEM PROTEIN CUSB"/>
    <property type="match status" value="1"/>
</dbReference>
<dbReference type="Gene3D" id="2.40.420.20">
    <property type="match status" value="1"/>
</dbReference>
<evidence type="ECO:0000256" key="1">
    <source>
        <dbReference type="ARBA" id="ARBA00009477"/>
    </source>
</evidence>
<comment type="caution">
    <text evidence="6">The sequence shown here is derived from an EMBL/GenBank/DDBJ whole genome shotgun (WGS) entry which is preliminary data.</text>
</comment>
<comment type="similarity">
    <text evidence="1">Belongs to the membrane fusion protein (MFP) (TC 8.A.1) family.</text>
</comment>
<feature type="chain" id="PRO_5045600846" evidence="4">
    <location>
        <begin position="25"/>
        <end position="372"/>
    </location>
</feature>
<dbReference type="NCBIfam" id="TIGR01730">
    <property type="entry name" value="RND_mfp"/>
    <property type="match status" value="1"/>
</dbReference>
<feature type="signal peptide" evidence="4">
    <location>
        <begin position="1"/>
        <end position="24"/>
    </location>
</feature>
<evidence type="ECO:0000259" key="5">
    <source>
        <dbReference type="Pfam" id="PF25973"/>
    </source>
</evidence>
<dbReference type="InterPro" id="IPR058647">
    <property type="entry name" value="BSH_CzcB-like"/>
</dbReference>
<name>A0ABS7TF37_9GAMM</name>
<dbReference type="Proteomes" id="UP001430290">
    <property type="component" value="Unassembled WGS sequence"/>
</dbReference>
<dbReference type="PANTHER" id="PTHR30097:SF4">
    <property type="entry name" value="SLR6042 PROTEIN"/>
    <property type="match status" value="1"/>
</dbReference>
<evidence type="ECO:0000256" key="2">
    <source>
        <dbReference type="ARBA" id="ARBA00022448"/>
    </source>
</evidence>
<keyword evidence="3" id="KW-0175">Coiled coil</keyword>
<dbReference type="InterPro" id="IPR006143">
    <property type="entry name" value="RND_pump_MFP"/>
</dbReference>
<evidence type="ECO:0000256" key="4">
    <source>
        <dbReference type="SAM" id="SignalP"/>
    </source>
</evidence>
<dbReference type="EMBL" id="JAIQDJ010000003">
    <property type="protein sequence ID" value="MBZ4186360.1"/>
    <property type="molecule type" value="Genomic_DNA"/>
</dbReference>
<gene>
    <name evidence="6" type="ORF">K7B09_08500</name>
</gene>
<proteinExistence type="inferred from homology"/>
<organism evidence="6 7">
    <name type="scientific">Thermomonas beijingensis</name>
    <dbReference type="NCBI Taxonomy" id="2872701"/>
    <lineage>
        <taxon>Bacteria</taxon>
        <taxon>Pseudomonadati</taxon>
        <taxon>Pseudomonadota</taxon>
        <taxon>Gammaproteobacteria</taxon>
        <taxon>Lysobacterales</taxon>
        <taxon>Lysobacteraceae</taxon>
        <taxon>Thermomonas</taxon>
    </lineage>
</organism>
<reference evidence="6" key="1">
    <citation type="submission" date="2021-09" db="EMBL/GenBank/DDBJ databases">
        <authorList>
            <person name="Wu T."/>
            <person name="Guo S.Z."/>
        </authorList>
    </citation>
    <scope>NUCLEOTIDE SEQUENCE</scope>
    <source>
        <strain evidence="6">RSS-23</strain>
    </source>
</reference>
<accession>A0ABS7TF37</accession>
<keyword evidence="4" id="KW-0732">Signal</keyword>
<dbReference type="Gene3D" id="2.40.50.100">
    <property type="match status" value="1"/>
</dbReference>
<keyword evidence="2" id="KW-0813">Transport</keyword>
<evidence type="ECO:0000313" key="6">
    <source>
        <dbReference type="EMBL" id="MBZ4186360.1"/>
    </source>
</evidence>
<feature type="domain" description="CzcB-like barrel-sandwich hybrid" evidence="5">
    <location>
        <begin position="86"/>
        <end position="224"/>
    </location>
</feature>
<keyword evidence="7" id="KW-1185">Reference proteome</keyword>
<dbReference type="InterPro" id="IPR051909">
    <property type="entry name" value="MFP_Cation_Efflux"/>
</dbReference>
<dbReference type="RefSeq" id="WP_223629037.1">
    <property type="nucleotide sequence ID" value="NZ_JAIQDJ010000003.1"/>
</dbReference>
<feature type="coiled-coil region" evidence="3">
    <location>
        <begin position="114"/>
        <end position="141"/>
    </location>
</feature>
<evidence type="ECO:0000313" key="7">
    <source>
        <dbReference type="Proteomes" id="UP001430290"/>
    </source>
</evidence>
<dbReference type="SUPFAM" id="SSF111369">
    <property type="entry name" value="HlyD-like secretion proteins"/>
    <property type="match status" value="1"/>
</dbReference>
<dbReference type="Gene3D" id="2.40.30.170">
    <property type="match status" value="1"/>
</dbReference>
<dbReference type="Gene3D" id="1.10.287.470">
    <property type="entry name" value="Helix hairpin bin"/>
    <property type="match status" value="1"/>
</dbReference>
<evidence type="ECO:0000256" key="3">
    <source>
        <dbReference type="SAM" id="Coils"/>
    </source>
</evidence>
<dbReference type="Pfam" id="PF25973">
    <property type="entry name" value="BSH_CzcB"/>
    <property type="match status" value="1"/>
</dbReference>